<evidence type="ECO:0000256" key="2">
    <source>
        <dbReference type="ARBA" id="ARBA00010992"/>
    </source>
</evidence>
<dbReference type="PROSITE" id="PS50850">
    <property type="entry name" value="MFS"/>
    <property type="match status" value="1"/>
</dbReference>
<feature type="transmembrane region" description="Helical" evidence="8">
    <location>
        <begin position="52"/>
        <end position="73"/>
    </location>
</feature>
<feature type="domain" description="Major facilitator superfamily (MFS) profile" evidence="9">
    <location>
        <begin position="55"/>
        <end position="500"/>
    </location>
</feature>
<keyword evidence="5 8" id="KW-1133">Transmembrane helix</keyword>
<dbReference type="PANTHER" id="PTHR48022">
    <property type="entry name" value="PLASTIDIC GLUCOSE TRANSPORTER 4"/>
    <property type="match status" value="1"/>
</dbReference>
<sequence length="540" mass="58606">MENTEHVDPAKAAKALEEVEHSTVRVVTGSEAFNEALAKEPPSLMHPTTVRLFLCLLVGFFCQTMNGFDGSLFSGLLANTIFLDHFHGSNSGIWAGIVSAMYQIGGVSALPFVGPAIDTWGRRVGMFLGSLLIVLGTIVCGLTIANASVGQFMGGRFMLGFGVSIVASAGPIYVVETTHPVYRGVVTGYCNTFWFVGSILSSGAVRGAITLTTNESWQIPIWLQMVFAGLVLCCCWVIPESPRWLYVNGKTDRAVATLTKWHGYGNQDSLWVKLQVAEYEAHLNLDGSDKKFWDYSSLFNRRSNIYRLACNCCFSIFAQWAGNGVLTYYLVPALDGAGFTSDVTQANINLGYSCFQFFFALCGAALVDRLGRRPLMLGGMAGCCLVWVAVLVASSQVYGSSGELNHAASNATLGFIFIFGGVFSFCLTPLQALYPVEVLSYEMRAKGMAFSSLAVNAAGLLNQFAWPVALAKIGWKTYIVFVVWDAIQTVVMYFFLPETKNRTLEELDLVFESRNPVKASMRATAVAVGDNGAVAVKSDV</sequence>
<evidence type="ECO:0000313" key="11">
    <source>
        <dbReference type="Proteomes" id="UP001642405"/>
    </source>
</evidence>
<feature type="transmembrane region" description="Helical" evidence="8">
    <location>
        <begin position="448"/>
        <end position="466"/>
    </location>
</feature>
<keyword evidence="6 8" id="KW-0472">Membrane</keyword>
<protein>
    <recommendedName>
        <fullName evidence="9">Major facilitator superfamily (MFS) profile domain-containing protein</fullName>
    </recommendedName>
</protein>
<evidence type="ECO:0000256" key="1">
    <source>
        <dbReference type="ARBA" id="ARBA00004141"/>
    </source>
</evidence>
<feature type="transmembrane region" description="Helical" evidence="8">
    <location>
        <begin position="308"/>
        <end position="330"/>
    </location>
</feature>
<feature type="transmembrane region" description="Helical" evidence="8">
    <location>
        <begin position="374"/>
        <end position="393"/>
    </location>
</feature>
<dbReference type="InterPro" id="IPR005828">
    <property type="entry name" value="MFS_sugar_transport-like"/>
</dbReference>
<feature type="transmembrane region" description="Helical" evidence="8">
    <location>
        <begin position="157"/>
        <end position="174"/>
    </location>
</feature>
<gene>
    <name evidence="10" type="ORF">SCUCBS95973_007435</name>
</gene>
<evidence type="ECO:0000256" key="6">
    <source>
        <dbReference type="ARBA" id="ARBA00023136"/>
    </source>
</evidence>
<comment type="similarity">
    <text evidence="2 7">Belongs to the major facilitator superfamily. Sugar transporter (TC 2.A.1.1) family.</text>
</comment>
<name>A0ABP0CDC6_9PEZI</name>
<evidence type="ECO:0000256" key="8">
    <source>
        <dbReference type="SAM" id="Phobius"/>
    </source>
</evidence>
<dbReference type="Pfam" id="PF00083">
    <property type="entry name" value="Sugar_tr"/>
    <property type="match status" value="1"/>
</dbReference>
<feature type="transmembrane region" description="Helical" evidence="8">
    <location>
        <begin position="221"/>
        <end position="238"/>
    </location>
</feature>
<evidence type="ECO:0000313" key="10">
    <source>
        <dbReference type="EMBL" id="CAK7230029.1"/>
    </source>
</evidence>
<feature type="transmembrane region" description="Helical" evidence="8">
    <location>
        <begin position="93"/>
        <end position="113"/>
    </location>
</feature>
<dbReference type="PANTHER" id="PTHR48022:SF13">
    <property type="entry name" value="MAJOR FACILITATOR SUPERFAMILY (MFS) PROFILE DOMAIN-CONTAINING PROTEIN"/>
    <property type="match status" value="1"/>
</dbReference>
<dbReference type="Proteomes" id="UP001642405">
    <property type="component" value="Unassembled WGS sequence"/>
</dbReference>
<dbReference type="PROSITE" id="PS00216">
    <property type="entry name" value="SUGAR_TRANSPORT_1"/>
    <property type="match status" value="1"/>
</dbReference>
<proteinExistence type="inferred from homology"/>
<evidence type="ECO:0000256" key="4">
    <source>
        <dbReference type="ARBA" id="ARBA00022692"/>
    </source>
</evidence>
<feature type="transmembrane region" description="Helical" evidence="8">
    <location>
        <begin position="125"/>
        <end position="145"/>
    </location>
</feature>
<accession>A0ABP0CDC6</accession>
<dbReference type="InterPro" id="IPR003663">
    <property type="entry name" value="Sugar/inositol_transpt"/>
</dbReference>
<dbReference type="InterPro" id="IPR050360">
    <property type="entry name" value="MFS_Sugar_Transporters"/>
</dbReference>
<comment type="caution">
    <text evidence="10">The sequence shown here is derived from an EMBL/GenBank/DDBJ whole genome shotgun (WGS) entry which is preliminary data.</text>
</comment>
<dbReference type="Gene3D" id="1.20.1250.20">
    <property type="entry name" value="MFS general substrate transporter like domains"/>
    <property type="match status" value="1"/>
</dbReference>
<keyword evidence="4 8" id="KW-0812">Transmembrane</keyword>
<dbReference type="SUPFAM" id="SSF103473">
    <property type="entry name" value="MFS general substrate transporter"/>
    <property type="match status" value="1"/>
</dbReference>
<evidence type="ECO:0000256" key="3">
    <source>
        <dbReference type="ARBA" id="ARBA00022448"/>
    </source>
</evidence>
<dbReference type="EMBL" id="CAWUHB010000051">
    <property type="protein sequence ID" value="CAK7230029.1"/>
    <property type="molecule type" value="Genomic_DNA"/>
</dbReference>
<organism evidence="10 11">
    <name type="scientific">Sporothrix curviconia</name>
    <dbReference type="NCBI Taxonomy" id="1260050"/>
    <lineage>
        <taxon>Eukaryota</taxon>
        <taxon>Fungi</taxon>
        <taxon>Dikarya</taxon>
        <taxon>Ascomycota</taxon>
        <taxon>Pezizomycotina</taxon>
        <taxon>Sordariomycetes</taxon>
        <taxon>Sordariomycetidae</taxon>
        <taxon>Ophiostomatales</taxon>
        <taxon>Ophiostomataceae</taxon>
        <taxon>Sporothrix</taxon>
    </lineage>
</organism>
<evidence type="ECO:0000259" key="9">
    <source>
        <dbReference type="PROSITE" id="PS50850"/>
    </source>
</evidence>
<feature type="transmembrane region" description="Helical" evidence="8">
    <location>
        <begin position="478"/>
        <end position="496"/>
    </location>
</feature>
<dbReference type="InterPro" id="IPR005829">
    <property type="entry name" value="Sugar_transporter_CS"/>
</dbReference>
<feature type="transmembrane region" description="Helical" evidence="8">
    <location>
        <begin position="413"/>
        <end position="436"/>
    </location>
</feature>
<comment type="subcellular location">
    <subcellularLocation>
        <location evidence="1">Membrane</location>
        <topology evidence="1">Multi-pass membrane protein</topology>
    </subcellularLocation>
</comment>
<evidence type="ECO:0000256" key="5">
    <source>
        <dbReference type="ARBA" id="ARBA00022989"/>
    </source>
</evidence>
<dbReference type="InterPro" id="IPR036259">
    <property type="entry name" value="MFS_trans_sf"/>
</dbReference>
<keyword evidence="3 7" id="KW-0813">Transport</keyword>
<feature type="transmembrane region" description="Helical" evidence="8">
    <location>
        <begin position="350"/>
        <end position="367"/>
    </location>
</feature>
<dbReference type="NCBIfam" id="TIGR00879">
    <property type="entry name" value="SP"/>
    <property type="match status" value="1"/>
</dbReference>
<keyword evidence="11" id="KW-1185">Reference proteome</keyword>
<evidence type="ECO:0000256" key="7">
    <source>
        <dbReference type="RuleBase" id="RU003346"/>
    </source>
</evidence>
<dbReference type="InterPro" id="IPR020846">
    <property type="entry name" value="MFS_dom"/>
</dbReference>
<reference evidence="10 11" key="1">
    <citation type="submission" date="2024-01" db="EMBL/GenBank/DDBJ databases">
        <authorList>
            <person name="Allen C."/>
            <person name="Tagirdzhanova G."/>
        </authorList>
    </citation>
    <scope>NUCLEOTIDE SEQUENCE [LARGE SCALE GENOMIC DNA]</scope>
</reference>
<feature type="transmembrane region" description="Helical" evidence="8">
    <location>
        <begin position="186"/>
        <end position="209"/>
    </location>
</feature>